<keyword evidence="1" id="KW-0732">Signal</keyword>
<reference evidence="4" key="1">
    <citation type="submission" date="2016-11" db="EMBL/GenBank/DDBJ databases">
        <authorList>
            <person name="Varghese N."/>
            <person name="Submissions S."/>
        </authorList>
    </citation>
    <scope>NUCLEOTIDE SEQUENCE [LARGE SCALE GENOMIC DNA]</scope>
    <source>
        <strain evidence="4">DSM 19978</strain>
    </source>
</reference>
<dbReference type="Proteomes" id="UP000184516">
    <property type="component" value="Unassembled WGS sequence"/>
</dbReference>
<accession>A0A1M5FCI0</accession>
<dbReference type="Pfam" id="PF10162">
    <property type="entry name" value="G8"/>
    <property type="match status" value="1"/>
</dbReference>
<dbReference type="InterPro" id="IPR026444">
    <property type="entry name" value="Secre_tail"/>
</dbReference>
<evidence type="ECO:0000313" key="3">
    <source>
        <dbReference type="EMBL" id="SHF89206.1"/>
    </source>
</evidence>
<protein>
    <submittedName>
        <fullName evidence="3">Por secretion system C-terminal sorting domain-containing protein</fullName>
    </submittedName>
</protein>
<dbReference type="OrthoDB" id="1652165at2"/>
<dbReference type="Gene3D" id="2.60.40.2700">
    <property type="match status" value="1"/>
</dbReference>
<dbReference type="Pfam" id="PF19081">
    <property type="entry name" value="Ig_7"/>
    <property type="match status" value="1"/>
</dbReference>
<evidence type="ECO:0000259" key="2">
    <source>
        <dbReference type="PROSITE" id="PS51484"/>
    </source>
</evidence>
<evidence type="ECO:0000313" key="4">
    <source>
        <dbReference type="Proteomes" id="UP000184516"/>
    </source>
</evidence>
<keyword evidence="4" id="KW-1185">Reference proteome</keyword>
<dbReference type="InterPro" id="IPR045829">
    <property type="entry name" value="PKD_6"/>
</dbReference>
<name>A0A1M5FCI0_9FLAO</name>
<sequence>MNKTYLSSVKNTALSIQPSKAIRLLLMVLFVGLFGIGNANAATRTVSVNGDWNNTATWGGSSVPTISDDVVIPNGKTVTVTADALVKSIIVNNGGTLNVNSPAVLTVGTIGTSATTQVVDFQNGSYVNVYTGASMIVYGLLNNSNNSDNVKFDGTVSVDGNITVGNGSIIGGLGSLSSTGSVTGAGTIFQTGNDCSSGNGCNYGCSANTISVNQTICSGSTATLTGNSGTGYSYQWQSSTTSSSSGFSNISGATSSSYTSSSLATTTYYRRIVSVSGCSTSNSNVIKVTINPVNTVGTASSSPTPCINTIMTSITHATTNATGIGIPTGLPTGVTAAWASNTITIGGTPTQPGTFNYSIPLTGGCGTVNATGTITVNPNLASVSLTISGSSTVCLVSSGTSLSVAETAGATIASRQWGTRSVSGETITPIGGATTSAFTVGTGLTAGTWIVVCTSTSSCGVSVVSNEITVTVNAPPANPGPITGSTTQCAGNTSQVYSVAPVAGAISFDWYIPADWTITSGAGTNSITVTVGSNSGNINVNAINTCGTGYGPYIYVAVAAPTVAGIVTPANTNVCSNSNSTNLSLSGYTGSIVRWESSTDDFATAGIPIAHTGTPYTASGLTTDTYYRAVVQSGTCNVLYSNSVKITVTPAMSALGGISVNGSAPYPISGAGISHCASTTTVFSIASVANATSYTWVIPTGWTNVTGQGTTTLTATTGNNSQSANIEVYAENPVCGKTNSSYLYLYLVPSTAPVLALTQPTCAVSTGTITVTSPAPVLGITYTLVGTNPVVTAVTNDTGVFSGLSVGSYDVTVNNGTYISAIPKVVLPFTACASNTSSATISSLVTNTWTAGAWNNGTPTIDQNLVFSEGFSSTADVTGCSCTVTNGNVAINTGHNLKITNWVNVNGGSLTFANGASLVQINNVPNSGNINYVRTTNTAVLSTDYTYWSSPVSPQTIGGFSPKTQEGMMYSYDSSIDDWKQEYLSTSMAAGAGYIVRGPEPVSPPPPPSTYTAIFVGVPHNGDYSIPAIADRSYLVGNPYPSALDADQFLVANAGVLNGTLYFWTHNTPIGTNVSNPGSGVYAYSSDDYATYNATGGVGAAPPDLDPLTGLPYPGQAPSGGSVPNGKIGAGQGFFASTKTSISGSSIVYTNNMRVGVGGITGDNIQFFKTRNPKDKATSPIKKNRVWLNLTNTQGAFKQTLIGYITDATNGYDNRFDGESYDGNEFVDFYSINDDKNLTIQGRALPFDENDGVPLGLRTTINGTFTISIDEVDGSFTKQAVFLEDKLTNTVTDLKSGNYTFNTTAGTFNDRFVLRYTNKTANQTLSVDKTDTNDGIIVLYSNNYKTLIINNKGQGAIVNSVSLFNMSGQQINSWDVKDSEQTNVQIPIKNISSEIYVVKVKTTKGETRKKIIIR</sequence>
<dbReference type="EMBL" id="FQWB01000001">
    <property type="protein sequence ID" value="SHF89206.1"/>
    <property type="molecule type" value="Genomic_DNA"/>
</dbReference>
<dbReference type="Pfam" id="PF19408">
    <property type="entry name" value="PKD_6"/>
    <property type="match status" value="2"/>
</dbReference>
<organism evidence="3 4">
    <name type="scientific">Flavobacterium fluvii</name>
    <dbReference type="NCBI Taxonomy" id="468056"/>
    <lineage>
        <taxon>Bacteria</taxon>
        <taxon>Pseudomonadati</taxon>
        <taxon>Bacteroidota</taxon>
        <taxon>Flavobacteriia</taxon>
        <taxon>Flavobacteriales</taxon>
        <taxon>Flavobacteriaceae</taxon>
        <taxon>Flavobacterium</taxon>
    </lineage>
</organism>
<dbReference type="STRING" id="468056.SAMN05443549_101720"/>
<feature type="domain" description="G8" evidence="2">
    <location>
        <begin position="56"/>
        <end position="194"/>
    </location>
</feature>
<dbReference type="InterPro" id="IPR019316">
    <property type="entry name" value="G8_domain"/>
</dbReference>
<dbReference type="PROSITE" id="PS51484">
    <property type="entry name" value="G8"/>
    <property type="match status" value="1"/>
</dbReference>
<dbReference type="NCBIfam" id="TIGR04183">
    <property type="entry name" value="Por_Secre_tail"/>
    <property type="match status" value="1"/>
</dbReference>
<dbReference type="RefSeq" id="WP_084546081.1">
    <property type="nucleotide sequence ID" value="NZ_FQWB01000001.1"/>
</dbReference>
<evidence type="ECO:0000256" key="1">
    <source>
        <dbReference type="ARBA" id="ARBA00022729"/>
    </source>
</evidence>
<proteinExistence type="predicted"/>
<dbReference type="InterPro" id="IPR044023">
    <property type="entry name" value="Ig_7"/>
</dbReference>
<gene>
    <name evidence="3" type="ORF">SAMN05443549_101720</name>
</gene>